<dbReference type="RefSeq" id="WP_090795589.1">
    <property type="nucleotide sequence ID" value="NZ_FMYI01000005.1"/>
</dbReference>
<protein>
    <submittedName>
        <fullName evidence="2">YusW-like protein</fullName>
    </submittedName>
</protein>
<organism evidence="2 3">
    <name type="scientific">Pelagirhabdus alkalitolerans</name>
    <dbReference type="NCBI Taxonomy" id="1612202"/>
    <lineage>
        <taxon>Bacteria</taxon>
        <taxon>Bacillati</taxon>
        <taxon>Bacillota</taxon>
        <taxon>Bacilli</taxon>
        <taxon>Bacillales</taxon>
        <taxon>Bacillaceae</taxon>
        <taxon>Pelagirhabdus</taxon>
    </lineage>
</organism>
<dbReference type="STRING" id="1612202.SAMN05421734_105147"/>
<dbReference type="Proteomes" id="UP000242949">
    <property type="component" value="Unassembled WGS sequence"/>
</dbReference>
<accession>A0A1G6JU98</accession>
<name>A0A1G6JU98_9BACI</name>
<feature type="region of interest" description="Disordered" evidence="1">
    <location>
        <begin position="30"/>
        <end position="57"/>
    </location>
</feature>
<proteinExistence type="predicted"/>
<keyword evidence="3" id="KW-1185">Reference proteome</keyword>
<reference evidence="3" key="1">
    <citation type="submission" date="2016-09" db="EMBL/GenBank/DDBJ databases">
        <authorList>
            <person name="Varghese N."/>
            <person name="Submissions S."/>
        </authorList>
    </citation>
    <scope>NUCLEOTIDE SEQUENCE [LARGE SCALE GENOMIC DNA]</scope>
    <source>
        <strain evidence="3">S5</strain>
    </source>
</reference>
<dbReference type="PROSITE" id="PS51257">
    <property type="entry name" value="PROKAR_LIPOPROTEIN"/>
    <property type="match status" value="1"/>
</dbReference>
<gene>
    <name evidence="2" type="ORF">SAMN05421734_105147</name>
</gene>
<dbReference type="EMBL" id="FMYI01000005">
    <property type="protein sequence ID" value="SDC22322.1"/>
    <property type="molecule type" value="Genomic_DNA"/>
</dbReference>
<dbReference type="AlphaFoldDB" id="A0A1G6JU98"/>
<evidence type="ECO:0000256" key="1">
    <source>
        <dbReference type="SAM" id="MobiDB-lite"/>
    </source>
</evidence>
<sequence length="264" mass="30741">MKYIIWTLFFSVLVGCTSPEEEPIDHTEIETSEETVEEAFSNDEESEEDVEEVTDTEQLNPVGYKLELDLSDEQDWVYEWNGSSYVVEGREVNAEELEEEVMSLLNTLDFSLSMNLNAVNARIFDYLSIDSENVEELELDLTFENGTFISYEYEQPEDEDLQQIFEFELEIEFHNGDEMVYEYDVLENEAEVEQRDGSELDYEASLEAIDVLLYELDVDGSSSINSIKEAVLSTLAIEEDEVETFYFEQVRESDERIQIEHSQR</sequence>
<dbReference type="InterPro" id="IPR025623">
    <property type="entry name" value="YusW"/>
</dbReference>
<evidence type="ECO:0000313" key="3">
    <source>
        <dbReference type="Proteomes" id="UP000242949"/>
    </source>
</evidence>
<evidence type="ECO:0000313" key="2">
    <source>
        <dbReference type="EMBL" id="SDC22322.1"/>
    </source>
</evidence>
<feature type="compositionally biased region" description="Acidic residues" evidence="1">
    <location>
        <begin position="30"/>
        <end position="55"/>
    </location>
</feature>
<dbReference type="Pfam" id="PF14039">
    <property type="entry name" value="YusW"/>
    <property type="match status" value="2"/>
</dbReference>